<comment type="caution">
    <text evidence="7">The sequence shown here is derived from an EMBL/GenBank/DDBJ whole genome shotgun (WGS) entry which is preliminary data.</text>
</comment>
<evidence type="ECO:0000256" key="3">
    <source>
        <dbReference type="ARBA" id="ARBA00023274"/>
    </source>
</evidence>
<name>A0A478FQT9_9MOLU</name>
<dbReference type="NCBIfam" id="TIGR01011">
    <property type="entry name" value="rpsB_bact"/>
    <property type="match status" value="1"/>
</dbReference>
<keyword evidence="2 5" id="KW-0689">Ribosomal protein</keyword>
<accession>A0A478FQT9</accession>
<protein>
    <recommendedName>
        <fullName evidence="4 5">Small ribosomal subunit protein uS2</fullName>
    </recommendedName>
</protein>
<dbReference type="InterPro" id="IPR018130">
    <property type="entry name" value="Ribosomal_uS2_CS"/>
</dbReference>
<dbReference type="InterPro" id="IPR005706">
    <property type="entry name" value="Ribosomal_uS2_bac/mit/plastid"/>
</dbReference>
<organism evidence="7 8">
    <name type="scientific">Candidatus Mycoplasma haematohominis</name>
    <dbReference type="NCBI Taxonomy" id="1494318"/>
    <lineage>
        <taxon>Bacteria</taxon>
        <taxon>Bacillati</taxon>
        <taxon>Mycoplasmatota</taxon>
        <taxon>Mollicutes</taxon>
        <taxon>Mycoplasmataceae</taxon>
        <taxon>Mycoplasma</taxon>
    </lineage>
</organism>
<evidence type="ECO:0000256" key="4">
    <source>
        <dbReference type="ARBA" id="ARBA00035256"/>
    </source>
</evidence>
<dbReference type="Gene3D" id="3.40.50.10490">
    <property type="entry name" value="Glucose-6-phosphate isomerase like protein, domain 1"/>
    <property type="match status" value="1"/>
</dbReference>
<keyword evidence="3 5" id="KW-0687">Ribonucleoprotein</keyword>
<evidence type="ECO:0000256" key="2">
    <source>
        <dbReference type="ARBA" id="ARBA00022980"/>
    </source>
</evidence>
<proteinExistence type="inferred from homology"/>
<evidence type="ECO:0000313" key="7">
    <source>
        <dbReference type="EMBL" id="GCE63948.1"/>
    </source>
</evidence>
<comment type="similarity">
    <text evidence="1 5 6">Belongs to the universal ribosomal protein uS2 family.</text>
</comment>
<dbReference type="GO" id="GO:0022627">
    <property type="term" value="C:cytosolic small ribosomal subunit"/>
    <property type="evidence" value="ECO:0007669"/>
    <property type="project" value="TreeGrafter"/>
</dbReference>
<dbReference type="InterPro" id="IPR001865">
    <property type="entry name" value="Ribosomal_uS2"/>
</dbReference>
<dbReference type="PANTHER" id="PTHR12534">
    <property type="entry name" value="30S RIBOSOMAL PROTEIN S2 PROKARYOTIC AND ORGANELLAR"/>
    <property type="match status" value="1"/>
</dbReference>
<dbReference type="Pfam" id="PF00318">
    <property type="entry name" value="Ribosomal_S2"/>
    <property type="match status" value="1"/>
</dbReference>
<dbReference type="RefSeq" id="WP_246307739.1">
    <property type="nucleotide sequence ID" value="NZ_CACTIB010000016.1"/>
</dbReference>
<evidence type="ECO:0000313" key="8">
    <source>
        <dbReference type="Proteomes" id="UP000324831"/>
    </source>
</evidence>
<dbReference type="HAMAP" id="MF_00291_B">
    <property type="entry name" value="Ribosomal_uS2_B"/>
    <property type="match status" value="1"/>
</dbReference>
<dbReference type="SUPFAM" id="SSF52313">
    <property type="entry name" value="Ribosomal protein S2"/>
    <property type="match status" value="1"/>
</dbReference>
<dbReference type="PANTHER" id="PTHR12534:SF0">
    <property type="entry name" value="SMALL RIBOSOMAL SUBUNIT PROTEIN US2M"/>
    <property type="match status" value="1"/>
</dbReference>
<evidence type="ECO:0000256" key="6">
    <source>
        <dbReference type="RuleBase" id="RU003631"/>
    </source>
</evidence>
<dbReference type="PROSITE" id="PS00963">
    <property type="entry name" value="RIBOSOMAL_S2_2"/>
    <property type="match status" value="1"/>
</dbReference>
<dbReference type="AlphaFoldDB" id="A0A478FQT9"/>
<gene>
    <name evidence="5 7" type="primary">rpsB</name>
    <name evidence="7" type="ORF">MHSWG343_09550</name>
</gene>
<dbReference type="CDD" id="cd01425">
    <property type="entry name" value="RPS2"/>
    <property type="match status" value="1"/>
</dbReference>
<dbReference type="Proteomes" id="UP000324831">
    <property type="component" value="Unassembled WGS sequence"/>
</dbReference>
<dbReference type="Gene3D" id="1.10.287.610">
    <property type="entry name" value="Helix hairpin bin"/>
    <property type="match status" value="1"/>
</dbReference>
<evidence type="ECO:0000256" key="5">
    <source>
        <dbReference type="HAMAP-Rule" id="MF_00291"/>
    </source>
</evidence>
<reference evidence="7 8" key="1">
    <citation type="submission" date="2019-01" db="EMBL/GenBank/DDBJ databases">
        <title>Draft genome sequences of Candidatus Mycoplasma haemohominis SWG34-3 identified from a patient with pyrexia, anemia and liver dysfunction.</title>
        <authorList>
            <person name="Sekizuka T."/>
            <person name="Hattori N."/>
            <person name="Katano H."/>
            <person name="Takuma T."/>
            <person name="Ito T."/>
            <person name="Arai N."/>
            <person name="Yanai R."/>
            <person name="Ishii S."/>
            <person name="Miura Y."/>
            <person name="Tokunaga T."/>
            <person name="Watanabe H."/>
            <person name="Nomura N."/>
            <person name="Eguchi J."/>
            <person name="Arai T."/>
            <person name="Hasegawa H."/>
            <person name="Nakamaki T."/>
            <person name="Wakita T."/>
            <person name="Niki Y."/>
            <person name="Kuroda M."/>
        </authorList>
    </citation>
    <scope>NUCLEOTIDE SEQUENCE [LARGE SCALE GENOMIC DNA]</scope>
    <source>
        <strain evidence="7">SWG34-3</strain>
    </source>
</reference>
<dbReference type="InterPro" id="IPR023591">
    <property type="entry name" value="Ribosomal_uS2_flav_dom_sf"/>
</dbReference>
<dbReference type="GO" id="GO:0006412">
    <property type="term" value="P:translation"/>
    <property type="evidence" value="ECO:0007669"/>
    <property type="project" value="UniProtKB-UniRule"/>
</dbReference>
<dbReference type="GO" id="GO:0003735">
    <property type="term" value="F:structural constituent of ribosome"/>
    <property type="evidence" value="ECO:0007669"/>
    <property type="project" value="InterPro"/>
</dbReference>
<evidence type="ECO:0000256" key="1">
    <source>
        <dbReference type="ARBA" id="ARBA00006242"/>
    </source>
</evidence>
<sequence>MFSENGQEAKSNMVNEEITSSKNELIAIDTLNNCECNIGLKARFWNPKMEPFISSKAHGRYIFDNEKSSIFIKVAYQYIMDLVSADADIMLVGVKNKANSPIIAEAASRVKVFYLTQRWLGGLLTNFKTISLNIKKLNDLDELLSDPNLQDGYTKKELVQKTKQRNKLEKFYGGIKNLQKLPDLIILFNPCEDITCLKEAKKMKIPVIALANTNADPDLIDFIVPGNNTSTKSVYLIANLLCDAIAQAQGNQTLIAFKDPSEIVIPEEYSSKPKMNERGNISFL</sequence>
<dbReference type="PRINTS" id="PR00395">
    <property type="entry name" value="RIBOSOMALS2"/>
</dbReference>
<dbReference type="EMBL" id="BIMN01000006">
    <property type="protein sequence ID" value="GCE63948.1"/>
    <property type="molecule type" value="Genomic_DNA"/>
</dbReference>